<reference evidence="6" key="1">
    <citation type="journal article" date="2019" name="MBio">
        <title>Virus Genomes from Deep Sea Sediments Expand the Ocean Megavirome and Support Independent Origins of Viral Gigantism.</title>
        <authorList>
            <person name="Backstrom D."/>
            <person name="Yutin N."/>
            <person name="Jorgensen S.L."/>
            <person name="Dharamshi J."/>
            <person name="Homa F."/>
            <person name="Zaremba-Niedwiedzka K."/>
            <person name="Spang A."/>
            <person name="Wolf Y.I."/>
            <person name="Koonin E.V."/>
            <person name="Ettema T.J."/>
        </authorList>
    </citation>
    <scope>NUCLEOTIDE SEQUENCE</scope>
</reference>
<dbReference type="InterPro" id="IPR038519">
    <property type="entry name" value="MCP_C_sf"/>
</dbReference>
<evidence type="ECO:0000259" key="5">
    <source>
        <dbReference type="Pfam" id="PF16903"/>
    </source>
</evidence>
<evidence type="ECO:0000256" key="2">
    <source>
        <dbReference type="ARBA" id="ARBA00022561"/>
    </source>
</evidence>
<dbReference type="InterPro" id="IPR016112">
    <property type="entry name" value="VP_dsDNA_II"/>
</dbReference>
<protein>
    <submittedName>
        <fullName evidence="6">Major capsid protein</fullName>
    </submittedName>
</protein>
<evidence type="ECO:0000259" key="4">
    <source>
        <dbReference type="Pfam" id="PF04451"/>
    </source>
</evidence>
<feature type="domain" description="Major capsid protein N-terminal" evidence="5">
    <location>
        <begin position="25"/>
        <end position="223"/>
    </location>
</feature>
<sequence length="555" mass="63927">MAGGLIQIITYGAQDVYLTNNPHITFFKIVYRRHTDFSFEVYEHPILNNINFGSKNAIILPRNGDLITNMYLKIVIDSITPDPESKFAWTRRLGHAILQSIEVEMGGVTMDKHSGVWLDIWYELAHNDKNANGYLQMIGDVPEMTEFNDKTKPKYTIYIPLKFWFNRHTGLALPLISIQYHDIIFRIELTDVSKLIITNANFDQHDSLKILNMGLVVDYVYLDDTERRHFALNNHEYLIEQVQFHEEVHGNNEINRYRLHFNHPTKELFWAMRNGNYITNKKFLCYTHEDNWNNAIKKCAIDILENSITLLNESDDSPTPGIWEEFKPGDDGTTINGKIVVQNDSTDKSLWVNTNSLVIDTYGITDKISGTIHVLDDNSIIIMDVSSTITVRDVSIPVEFMTDTRIDNDDVCVNQFSNYGILIDGNHNPISNAKLEFNRHNRFDKRTGKFFNYVQPELYHTNSPKDGINIYCFCVNPELHQPTGTANFSKIEHIFLTLWIKDSTIKGTCSLNCTDIEDDLPDLNITNLDNIVYIFAFSYNILRVNHGLTGISYNG</sequence>
<dbReference type="InterPro" id="IPR031654">
    <property type="entry name" value="Capsid_N"/>
</dbReference>
<proteinExistence type="predicted"/>
<dbReference type="SUPFAM" id="SSF49749">
    <property type="entry name" value="Group II dsDNA viruses VP"/>
    <property type="match status" value="3"/>
</dbReference>
<dbReference type="Gene3D" id="2.70.9.10">
    <property type="entry name" value="Adenovirus Type 2 Hexon, domain 4"/>
    <property type="match status" value="1"/>
</dbReference>
<dbReference type="Pfam" id="PF04451">
    <property type="entry name" value="Capsid_NCLDV"/>
    <property type="match status" value="2"/>
</dbReference>
<gene>
    <name evidence="6" type="ORF">LCMiAC02_00770</name>
</gene>
<evidence type="ECO:0000313" key="6">
    <source>
        <dbReference type="EMBL" id="QBK88984.1"/>
    </source>
</evidence>
<keyword evidence="2" id="KW-0167">Capsid protein</keyword>
<dbReference type="GO" id="GO:0005198">
    <property type="term" value="F:structural molecule activity"/>
    <property type="evidence" value="ECO:0007669"/>
    <property type="project" value="InterPro"/>
</dbReference>
<feature type="domain" description="Major capsid protein C-terminal" evidence="4">
    <location>
        <begin position="414"/>
        <end position="550"/>
    </location>
</feature>
<dbReference type="InterPro" id="IPR007542">
    <property type="entry name" value="MCP_C"/>
</dbReference>
<dbReference type="EMBL" id="MK500406">
    <property type="protein sequence ID" value="QBK88984.1"/>
    <property type="molecule type" value="Genomic_DNA"/>
</dbReference>
<name>A0A481Z2F6_9VIRU</name>
<dbReference type="Pfam" id="PF16903">
    <property type="entry name" value="Capsid_N"/>
    <property type="match status" value="1"/>
</dbReference>
<dbReference type="Gene3D" id="2.70.9.20">
    <property type="entry name" value="Major capsid protein Vp54"/>
    <property type="match status" value="2"/>
</dbReference>
<organism evidence="6">
    <name type="scientific">Mimivirus LCMiAC02</name>
    <dbReference type="NCBI Taxonomy" id="2506609"/>
    <lineage>
        <taxon>Viruses</taxon>
        <taxon>Varidnaviria</taxon>
        <taxon>Bamfordvirae</taxon>
        <taxon>Nucleocytoviricota</taxon>
        <taxon>Megaviricetes</taxon>
        <taxon>Imitervirales</taxon>
        <taxon>Mimiviridae</taxon>
        <taxon>Klosneuvirinae</taxon>
    </lineage>
</organism>
<accession>A0A481Z2F6</accession>
<dbReference type="GO" id="GO:0019028">
    <property type="term" value="C:viral capsid"/>
    <property type="evidence" value="ECO:0007669"/>
    <property type="project" value="UniProtKB-KW"/>
</dbReference>
<keyword evidence="3" id="KW-0946">Virion</keyword>
<feature type="domain" description="Major capsid protein C-terminal" evidence="4">
    <location>
        <begin position="226"/>
        <end position="314"/>
    </location>
</feature>
<comment type="subcellular location">
    <subcellularLocation>
        <location evidence="1">Virion</location>
    </subcellularLocation>
</comment>
<evidence type="ECO:0000256" key="1">
    <source>
        <dbReference type="ARBA" id="ARBA00004328"/>
    </source>
</evidence>
<evidence type="ECO:0000256" key="3">
    <source>
        <dbReference type="ARBA" id="ARBA00022844"/>
    </source>
</evidence>